<dbReference type="ExpressionAtlas" id="Q9LXE7">
    <property type="expression patterns" value="baseline and differential"/>
</dbReference>
<keyword evidence="1" id="KW-1133">Transmembrane helix</keyword>
<sequence>MDLRMISWNFEVSLQLFLIDSASPATGAPRCGRERAHVFLRSPASTCLGPIGEDGDCHLPGGLALPLDCSWTASELLSSLSFLWRAADLQWLWLGGAYYALSDIGKLCSPLFCACFMSSLGFNLWLCRSLALVFTGGLVQFIVCLLVWLVVRAGFSDFCESPFDHFIQLISQAKGWSFKASLDQRFGLPQIACAFSNSSHLQDMSHLFSALASNSAVDLSARAVVERTTYSLIIKLFAALFSLSLLFLFPATL</sequence>
<dbReference type="STRING" id="3702.Q9LXE7"/>
<reference evidence="3 5" key="1">
    <citation type="journal article" date="2000" name="Nature">
        <title>Sequence and analysis of chromosome 5 of the plant Arabidopsis thaliana.</title>
        <authorList>
            <consortium name="Kazusa DNA Research Institute"/>
            <consortium name="Cold Spring Harbor and Washington University in St Louis Sequencing Consortium"/>
            <consortium name="European Union Arabidopsis Genome Sequencing Consortium"/>
            <person name="Tabata S."/>
            <person name="Kaneko T."/>
            <person name="Nakamura Y."/>
            <person name="Kotani H."/>
            <person name="Kato T."/>
            <person name="Asamizu E."/>
            <person name="Miyajima N."/>
            <person name="Sasamoto S."/>
            <person name="Kimura T."/>
            <person name="Hosouchi T."/>
            <person name="Kawashima K."/>
            <person name="Kohara M."/>
            <person name="Matsumoto M."/>
            <person name="Matsuno A."/>
            <person name="Muraki A."/>
            <person name="Nakayama S."/>
            <person name="Nakazaki N."/>
            <person name="Naruo K."/>
            <person name="Okumura S."/>
            <person name="Shinpo S."/>
            <person name="Takeuchi C."/>
            <person name="Wada T."/>
            <person name="Watanabe A."/>
            <person name="Yamada M."/>
            <person name="Yasuda M."/>
            <person name="Sato S."/>
            <person name="de la Bastide M."/>
            <person name="Huang E."/>
            <person name="Spiegel L."/>
            <person name="Gnoj L."/>
            <person name="O'Shaughnessy A."/>
            <person name="Preston R."/>
            <person name="Habermann K."/>
            <person name="Murray J."/>
            <person name="Johnson D."/>
            <person name="Rohlfing T."/>
            <person name="Nelson J."/>
            <person name="Stoneking T."/>
            <person name="Pepin K."/>
            <person name="Spieth J."/>
            <person name="Sekhon M."/>
            <person name="Armstrong J."/>
            <person name="Becker M."/>
            <person name="Belter E."/>
            <person name="Cordum H."/>
            <person name="Cordes M."/>
            <person name="Courtney L."/>
            <person name="Courtney W."/>
            <person name="Dante M."/>
            <person name="Du H."/>
            <person name="Edwards J."/>
            <person name="Fryman J."/>
            <person name="Haakensen B."/>
            <person name="Lamar E."/>
            <person name="Latreille P."/>
            <person name="Leonard S."/>
            <person name="Meyer R."/>
            <person name="Mulvaney E."/>
            <person name="Ozersky P."/>
            <person name="Riley A."/>
            <person name="Strowmatt C."/>
            <person name="Wagner-McPherson C."/>
            <person name="Wollam A."/>
            <person name="Yoakum M."/>
            <person name="Bell M."/>
            <person name="Dedhia N."/>
            <person name="Parnell L."/>
            <person name="Shah R."/>
            <person name="Rodriguez M."/>
            <person name="See L.H."/>
            <person name="Vil D."/>
            <person name="Baker J."/>
            <person name="Kirchoff K."/>
            <person name="Toth K."/>
            <person name="King L."/>
            <person name="Bahret A."/>
            <person name="Miller B."/>
            <person name="Marra M."/>
            <person name="Martienssen R."/>
            <person name="McCombie W.R."/>
            <person name="Wilson R.K."/>
            <person name="Murphy G."/>
            <person name="Bancroft I."/>
            <person name="Volckaert G."/>
            <person name="Wambutt R."/>
            <person name="Dusterhoft A."/>
            <person name="Stiekema W."/>
            <person name="Pohl T."/>
            <person name="Entian K.D."/>
            <person name="Terryn N."/>
            <person name="Hartley N."/>
            <person name="Bent E."/>
            <person name="Johnson S."/>
            <person name="Langham S.A."/>
            <person name="McCullagh B."/>
            <person name="Robben J."/>
            <person name="Grymonprez B."/>
            <person name="Zimmermann W."/>
            <person name="Ramsperger U."/>
            <person name="Wedler H."/>
            <person name="Balke K."/>
            <person name="Wedler E."/>
            <person name="Peters S."/>
            <person name="van Staveren M."/>
            <person name="Dirkse W."/>
            <person name="Mooijman P."/>
            <person name="Lankhorst R.K."/>
            <person name="Weitzenegger T."/>
            <person name="Bothe G."/>
            <person name="Rose M."/>
            <person name="Hauf J."/>
            <person name="Berneiser S."/>
            <person name="Hempel S."/>
            <person name="Feldpausch M."/>
            <person name="Lamberth S."/>
            <person name="Villarroel R."/>
            <person name="Gielen J."/>
            <person name="Ardiles W."/>
            <person name="Bents O."/>
            <person name="Lemcke K."/>
            <person name="Kolesov G."/>
            <person name="Mayer K."/>
            <person name="Rudd S."/>
            <person name="Schoof H."/>
            <person name="Schueller C."/>
            <person name="Zaccaria P."/>
            <person name="Mewes H.W."/>
            <person name="Bevan M."/>
            <person name="Fransz P."/>
        </authorList>
    </citation>
    <scope>NUCLEOTIDE SEQUENCE [LARGE SCALE GENOMIC DNA]</scope>
    <source>
        <strain evidence="5">cv. Columbia</strain>
    </source>
</reference>
<feature type="transmembrane region" description="Helical" evidence="1">
    <location>
        <begin position="132"/>
        <end position="151"/>
    </location>
</feature>
<evidence type="ECO:0000256" key="1">
    <source>
        <dbReference type="SAM" id="Phobius"/>
    </source>
</evidence>
<protein>
    <submittedName>
        <fullName evidence="3">Transmembrane protein</fullName>
    </submittedName>
</protein>
<name>Q9LXE7_ARATH</name>
<evidence type="ECO:0000313" key="3">
    <source>
        <dbReference type="EMBL" id="AED92153.1"/>
    </source>
</evidence>
<evidence type="ECO:0000313" key="5">
    <source>
        <dbReference type="Proteomes" id="UP000006548"/>
    </source>
</evidence>
<reference evidence="4" key="2">
    <citation type="submission" date="2000-04" db="EMBL/GenBank/DDBJ databases">
        <authorList>
            <person name="Bevan M."/>
            <person name="Murphy G."/>
            <person name="Ridley P."/>
            <person name="Hudson S."/>
            <person name="Bancroft I."/>
            <person name="Mewes H.W."/>
            <person name="Rudd S."/>
            <person name="Lemcke K."/>
            <person name="Mayer K.F.X."/>
        </authorList>
    </citation>
    <scope>NUCLEOTIDE SEQUENCE</scope>
</reference>
<dbReference type="AlphaFoldDB" id="Q9LXE7"/>
<evidence type="ECO:0000313" key="2">
    <source>
        <dbReference type="Araport" id="AT5G15360"/>
    </source>
</evidence>
<reference evidence="4" key="3">
    <citation type="submission" date="2000-04" db="EMBL/GenBank/DDBJ databases">
        <authorList>
            <person name="EU Arabidopsis sequencing project"/>
        </authorList>
    </citation>
    <scope>NUCLEOTIDE SEQUENCE</scope>
</reference>
<keyword evidence="1 3" id="KW-0812">Transmembrane</keyword>
<reference evidence="3" key="5">
    <citation type="submission" date="2016-05" db="EMBL/GenBank/DDBJ databases">
        <authorList>
            <person name="Krishnakumar V."/>
            <person name="Cheng C.-Y."/>
            <person name="Chan A.P."/>
            <person name="Schobel S."/>
            <person name="Kim M."/>
            <person name="Ferlanti E.S."/>
            <person name="Belyaeva I."/>
            <person name="Rosen B.D."/>
            <person name="Micklem G."/>
            <person name="Miller J.R."/>
            <person name="Vaughn M."/>
            <person name="Town C.D."/>
        </authorList>
    </citation>
    <scope>NUCLEOTIDE SEQUENCE</scope>
</reference>
<accession>Q9LXE7</accession>
<organism evidence="4">
    <name type="scientific">Arabidopsis thaliana</name>
    <name type="common">Mouse-ear cress</name>
    <dbReference type="NCBI Taxonomy" id="3702"/>
    <lineage>
        <taxon>Eukaryota</taxon>
        <taxon>Viridiplantae</taxon>
        <taxon>Streptophyta</taxon>
        <taxon>Embryophyta</taxon>
        <taxon>Tracheophyta</taxon>
        <taxon>Spermatophyta</taxon>
        <taxon>Magnoliopsida</taxon>
        <taxon>eudicotyledons</taxon>
        <taxon>Gunneridae</taxon>
        <taxon>Pentapetalae</taxon>
        <taxon>rosids</taxon>
        <taxon>malvids</taxon>
        <taxon>Brassicales</taxon>
        <taxon>Brassicaceae</taxon>
        <taxon>Camelineae</taxon>
        <taxon>Arabidopsis</taxon>
    </lineage>
</organism>
<reference evidence="5" key="6">
    <citation type="journal article" date="2017" name="Plant J.">
        <title>Araport11: a complete reannotation of the Arabidopsis thaliana reference genome.</title>
        <authorList>
            <person name="Cheng C.Y."/>
            <person name="Krishnakumar V."/>
            <person name="Chan A.P."/>
            <person name="Thibaud-Nissen F."/>
            <person name="Schobel S."/>
            <person name="Town C.D."/>
        </authorList>
    </citation>
    <scope>GENOME REANNOTATION</scope>
    <source>
        <strain evidence="5">cv. Columbia</strain>
    </source>
</reference>
<dbReference type="PIR" id="T49971">
    <property type="entry name" value="T49971"/>
</dbReference>
<proteinExistence type="predicted"/>
<feature type="transmembrane region" description="Helical" evidence="1">
    <location>
        <begin position="232"/>
        <end position="251"/>
    </location>
</feature>
<dbReference type="HOGENOM" id="CLU_1099810_0_0_1"/>
<dbReference type="PaxDb" id="3702-AT5G15360.1"/>
<keyword evidence="5" id="KW-1185">Reference proteome</keyword>
<dbReference type="EMBL" id="CP002688">
    <property type="protein sequence ID" value="AED92153.1"/>
    <property type="molecule type" value="Genomic_DNA"/>
</dbReference>
<dbReference type="TAIR" id="AT5G15360"/>
<dbReference type="Araport" id="AT5G15360"/>
<dbReference type="EMBL" id="AL353993">
    <property type="protein sequence ID" value="CAB89346.1"/>
    <property type="molecule type" value="Genomic_DNA"/>
</dbReference>
<gene>
    <name evidence="2 3" type="ordered locus">At5g15360</name>
    <name evidence="3" type="ORF">F8M21.250</name>
    <name evidence="4" type="ORF">F8M21_250</name>
</gene>
<reference evidence="3" key="4">
    <citation type="submission" date="2011-02" db="EMBL/GenBank/DDBJ databases">
        <authorList>
            <consortium name="TAIR"/>
            <person name="Swarbreck D."/>
            <person name="Lamesch P."/>
            <person name="Wilks C."/>
            <person name="Huala E."/>
        </authorList>
    </citation>
    <scope>NUCLEOTIDE SEQUENCE</scope>
</reference>
<dbReference type="SMR" id="Q9LXE7"/>
<dbReference type="Proteomes" id="UP000006548">
    <property type="component" value="Chromosome 5"/>
</dbReference>
<keyword evidence="1" id="KW-0472">Membrane</keyword>
<dbReference type="GeneID" id="831388"/>
<evidence type="ECO:0000313" key="4">
    <source>
        <dbReference type="EMBL" id="CAB89346.1"/>
    </source>
</evidence>
<dbReference type="KEGG" id="ath:AT5G15360"/>